<dbReference type="EMBL" id="FRAE01000067">
    <property type="protein sequence ID" value="SHK40369.1"/>
    <property type="molecule type" value="Genomic_DNA"/>
</dbReference>
<proteinExistence type="inferred from homology"/>
<keyword evidence="8" id="KW-1185">Reference proteome</keyword>
<feature type="transmembrane region" description="Helical" evidence="5">
    <location>
        <begin position="216"/>
        <end position="240"/>
    </location>
</feature>
<evidence type="ECO:0000259" key="6">
    <source>
        <dbReference type="PROSITE" id="PS51012"/>
    </source>
</evidence>
<dbReference type="InterPro" id="IPR013525">
    <property type="entry name" value="ABC2_TM"/>
</dbReference>
<comment type="subcellular location">
    <subcellularLocation>
        <location evidence="5">Cell membrane</location>
        <topology evidence="5">Multi-pass membrane protein</topology>
    </subcellularLocation>
    <subcellularLocation>
        <location evidence="1">Membrane</location>
        <topology evidence="1">Multi-pass membrane protein</topology>
    </subcellularLocation>
</comment>
<keyword evidence="2 5" id="KW-0812">Transmembrane</keyword>
<keyword evidence="4 5" id="KW-0472">Membrane</keyword>
<keyword evidence="5" id="KW-0813">Transport</keyword>
<feature type="transmembrane region" description="Helical" evidence="5">
    <location>
        <begin position="21"/>
        <end position="40"/>
    </location>
</feature>
<dbReference type="RefSeq" id="WP_072890078.1">
    <property type="nucleotide sequence ID" value="NZ_FRAE01000067.1"/>
</dbReference>
<evidence type="ECO:0000256" key="4">
    <source>
        <dbReference type="ARBA" id="ARBA00023136"/>
    </source>
</evidence>
<feature type="domain" description="ABC transmembrane type-2" evidence="6">
    <location>
        <begin position="20"/>
        <end position="242"/>
    </location>
</feature>
<gene>
    <name evidence="7" type="ORF">SAMN02744037_02266</name>
</gene>
<dbReference type="GO" id="GO:0140359">
    <property type="term" value="F:ABC-type transporter activity"/>
    <property type="evidence" value="ECO:0007669"/>
    <property type="project" value="InterPro"/>
</dbReference>
<dbReference type="InterPro" id="IPR052522">
    <property type="entry name" value="ABC-2_transport_permease"/>
</dbReference>
<evidence type="ECO:0000313" key="7">
    <source>
        <dbReference type="EMBL" id="SHK40369.1"/>
    </source>
</evidence>
<feature type="transmembrane region" description="Helical" evidence="5">
    <location>
        <begin position="166"/>
        <end position="184"/>
    </location>
</feature>
<dbReference type="PIRSF" id="PIRSF006648">
    <property type="entry name" value="DrrB"/>
    <property type="match status" value="1"/>
</dbReference>
<keyword evidence="5" id="KW-1003">Cell membrane</keyword>
<dbReference type="PANTHER" id="PTHR43332:SF2">
    <property type="entry name" value="INNER MEMBRANE TRANSPORT PERMEASE YADH"/>
    <property type="match status" value="1"/>
</dbReference>
<feature type="transmembrane region" description="Helical" evidence="5">
    <location>
        <begin position="131"/>
        <end position="154"/>
    </location>
</feature>
<dbReference type="PROSITE" id="PS51012">
    <property type="entry name" value="ABC_TM2"/>
    <property type="match status" value="1"/>
</dbReference>
<evidence type="ECO:0000313" key="8">
    <source>
        <dbReference type="Proteomes" id="UP000242497"/>
    </source>
</evidence>
<protein>
    <recommendedName>
        <fullName evidence="5">Transport permease protein</fullName>
    </recommendedName>
</protein>
<name>A0A1M6S6T8_9FIRM</name>
<feature type="transmembrane region" description="Helical" evidence="5">
    <location>
        <begin position="97"/>
        <end position="125"/>
    </location>
</feature>
<dbReference type="InterPro" id="IPR000412">
    <property type="entry name" value="ABC_2_transport"/>
</dbReference>
<evidence type="ECO:0000256" key="3">
    <source>
        <dbReference type="ARBA" id="ARBA00022989"/>
    </source>
</evidence>
<dbReference type="GO" id="GO:0043190">
    <property type="term" value="C:ATP-binding cassette (ABC) transporter complex"/>
    <property type="evidence" value="ECO:0007669"/>
    <property type="project" value="InterPro"/>
</dbReference>
<dbReference type="PANTHER" id="PTHR43332">
    <property type="entry name" value="INNER MEMBRANE TRANSPORT PERMEASE YADH-RELATED"/>
    <property type="match status" value="1"/>
</dbReference>
<organism evidence="7 8">
    <name type="scientific">Tepidibacter formicigenes DSM 15518</name>
    <dbReference type="NCBI Taxonomy" id="1123349"/>
    <lineage>
        <taxon>Bacteria</taxon>
        <taxon>Bacillati</taxon>
        <taxon>Bacillota</taxon>
        <taxon>Clostridia</taxon>
        <taxon>Peptostreptococcales</taxon>
        <taxon>Peptostreptococcaceae</taxon>
        <taxon>Tepidibacter</taxon>
    </lineage>
</organism>
<dbReference type="PRINTS" id="PR00164">
    <property type="entry name" value="ABC2TRNSPORT"/>
</dbReference>
<dbReference type="STRING" id="1123349.SAMN02744037_02266"/>
<keyword evidence="3 5" id="KW-1133">Transmembrane helix</keyword>
<accession>A0A1M6S6T8</accession>
<evidence type="ECO:0000256" key="2">
    <source>
        <dbReference type="ARBA" id="ARBA00022692"/>
    </source>
</evidence>
<dbReference type="Proteomes" id="UP000242497">
    <property type="component" value="Unassembled WGS sequence"/>
</dbReference>
<sequence>MEVGTILWREFIFFKRKAFKITAGAVMSPLLYLIAFGWGLGDGVIVEGHSYIYFIIPGIIALSTMHTSFNAVSIRITVAKLHEKSFEYYMTAPVKMYLLTLGYVIAGALRGLYAGFIILIVSYMFGVHIHFNIAFILVCFLNSMLFAAFGYTAAMIIDNHYDMNRFTTFVITPMTFLCGTFFSLDKMPIAVKKIIMILPLTHVTESLRGIALVDKINYISILVLLVYFMVFFAMGVYVSYKEIK</sequence>
<dbReference type="Pfam" id="PF01061">
    <property type="entry name" value="ABC2_membrane"/>
    <property type="match status" value="1"/>
</dbReference>
<dbReference type="InterPro" id="IPR047817">
    <property type="entry name" value="ABC2_TM_bact-type"/>
</dbReference>
<feature type="transmembrane region" description="Helical" evidence="5">
    <location>
        <begin position="52"/>
        <end position="76"/>
    </location>
</feature>
<comment type="similarity">
    <text evidence="5">Belongs to the ABC-2 integral membrane protein family.</text>
</comment>
<evidence type="ECO:0000256" key="5">
    <source>
        <dbReference type="RuleBase" id="RU361157"/>
    </source>
</evidence>
<dbReference type="OrthoDB" id="111284at2"/>
<evidence type="ECO:0000256" key="1">
    <source>
        <dbReference type="ARBA" id="ARBA00004141"/>
    </source>
</evidence>
<reference evidence="8" key="1">
    <citation type="submission" date="2016-11" db="EMBL/GenBank/DDBJ databases">
        <authorList>
            <person name="Varghese N."/>
            <person name="Submissions S."/>
        </authorList>
    </citation>
    <scope>NUCLEOTIDE SEQUENCE [LARGE SCALE GENOMIC DNA]</scope>
    <source>
        <strain evidence="8">DSM 15518</strain>
    </source>
</reference>
<dbReference type="AlphaFoldDB" id="A0A1M6S6T8"/>